<dbReference type="SUPFAM" id="SSF53474">
    <property type="entry name" value="alpha/beta-Hydrolases"/>
    <property type="match status" value="1"/>
</dbReference>
<dbReference type="PANTHER" id="PTHR43358:SF4">
    <property type="entry name" value="ALPHA_BETA HYDROLASE FOLD-1 DOMAIN-CONTAINING PROTEIN"/>
    <property type="match status" value="1"/>
</dbReference>
<dbReference type="EMBL" id="JBIMZQ010000037">
    <property type="protein sequence ID" value="KAL3661127.1"/>
    <property type="molecule type" value="Genomic_DNA"/>
</dbReference>
<gene>
    <name evidence="6" type="ORF">V7S43_013736</name>
</gene>
<name>A0ABD3F2T9_9STRA</name>
<accession>A0ABD3F2T9</accession>
<feature type="region of interest" description="Disordered" evidence="4">
    <location>
        <begin position="520"/>
        <end position="569"/>
    </location>
</feature>
<feature type="compositionally biased region" description="Low complexity" evidence="4">
    <location>
        <begin position="75"/>
        <end position="84"/>
    </location>
</feature>
<feature type="compositionally biased region" description="Basic residues" evidence="4">
    <location>
        <begin position="59"/>
        <end position="74"/>
    </location>
</feature>
<evidence type="ECO:0000256" key="4">
    <source>
        <dbReference type="SAM" id="MobiDB-lite"/>
    </source>
</evidence>
<dbReference type="InterPro" id="IPR001876">
    <property type="entry name" value="Znf_RanBP2"/>
</dbReference>
<feature type="compositionally biased region" description="Low complexity" evidence="4">
    <location>
        <begin position="546"/>
        <end position="560"/>
    </location>
</feature>
<dbReference type="GO" id="GO:0008270">
    <property type="term" value="F:zinc ion binding"/>
    <property type="evidence" value="ECO:0007669"/>
    <property type="project" value="UniProtKB-KW"/>
</dbReference>
<dbReference type="InterPro" id="IPR052920">
    <property type="entry name" value="DNA-binding_regulatory"/>
</dbReference>
<dbReference type="PANTHER" id="PTHR43358">
    <property type="entry name" value="ALPHA/BETA-HYDROLASE"/>
    <property type="match status" value="1"/>
</dbReference>
<keyword evidence="2" id="KW-0863">Zinc-finger</keyword>
<evidence type="ECO:0000256" key="1">
    <source>
        <dbReference type="ARBA" id="ARBA00022723"/>
    </source>
</evidence>
<evidence type="ECO:0000259" key="5">
    <source>
        <dbReference type="PROSITE" id="PS01358"/>
    </source>
</evidence>
<dbReference type="InterPro" id="IPR000073">
    <property type="entry name" value="AB_hydrolase_1"/>
</dbReference>
<proteinExistence type="predicted"/>
<comment type="caution">
    <text evidence="6">The sequence shown here is derived from an EMBL/GenBank/DDBJ whole genome shotgun (WGS) entry which is preliminary data.</text>
</comment>
<dbReference type="AlphaFoldDB" id="A0ABD3F2T9"/>
<dbReference type="SMART" id="SM00547">
    <property type="entry name" value="ZnF_RBZ"/>
    <property type="match status" value="1"/>
</dbReference>
<feature type="compositionally biased region" description="Basic and acidic residues" evidence="4">
    <location>
        <begin position="85"/>
        <end position="98"/>
    </location>
</feature>
<keyword evidence="1" id="KW-0479">Metal-binding</keyword>
<feature type="compositionally biased region" description="Low complexity" evidence="4">
    <location>
        <begin position="9"/>
        <end position="18"/>
    </location>
</feature>
<sequence length="589" mass="63757">MGNSESREASSSGSSNSRPVRRSLPPQSSVDSSDIAGAGVRDERRSASMPNEREGAATNRRHVPRPRPSRRQRRSSSSSSSSDNRVQRERGGIERGQEATEEASSQLSYWYLIKHGYTELVHLIIRPPRTDYDQEDLGPDEFNFAGRAFVREDFTVVNDRRQKLVCSLWRPATPSTTQAMPCVVYLHGNSSCRLEALGVLRTCLAAGLSVAAFDTAGCGKSDGGYISLGYYERDDLRDVVTYLRDKKSIGAVALWGRSMGAATALLHADRDPSIAGIVVDSAFASLEQLVEEVVERGRQEGLTLPGFLVKIVLKFIRSSVKKRAHFDLRRLAPIDHAPVSFVPALFVAAEHDSFVAPHHSDQIFAAYGGDKNLVKVDGDHNSSRPQFLLDSAAIFLQTALQVDATATALPSGFANGITSGGGRVPWEGAMGRTSSLSMCSSPASSYRMTQDLDARYSGKNSMLVPMEPWSCPSCTFVNRPLSMQCEMCRNIYLPDDEDDNEDAGDEEDDALSGDAARRRALTTGGVRPPPAPAQYRGASRRRTLGAAPSPSPSFVSSTSAQYPAHSERSVGVVTVTTAATSVSSRSLSP</sequence>
<dbReference type="Gene3D" id="2.30.30.380">
    <property type="entry name" value="Zn-finger domain of Sec23/24"/>
    <property type="match status" value="1"/>
</dbReference>
<protein>
    <recommendedName>
        <fullName evidence="5">RanBP2-type domain-containing protein</fullName>
    </recommendedName>
</protein>
<organism evidence="6 7">
    <name type="scientific">Phytophthora oleae</name>
    <dbReference type="NCBI Taxonomy" id="2107226"/>
    <lineage>
        <taxon>Eukaryota</taxon>
        <taxon>Sar</taxon>
        <taxon>Stramenopiles</taxon>
        <taxon>Oomycota</taxon>
        <taxon>Peronosporomycetes</taxon>
        <taxon>Peronosporales</taxon>
        <taxon>Peronosporaceae</taxon>
        <taxon>Phytophthora</taxon>
    </lineage>
</organism>
<dbReference type="InterPro" id="IPR029058">
    <property type="entry name" value="AB_hydrolase_fold"/>
</dbReference>
<dbReference type="PROSITE" id="PS01358">
    <property type="entry name" value="ZF_RANBP2_1"/>
    <property type="match status" value="1"/>
</dbReference>
<evidence type="ECO:0000256" key="3">
    <source>
        <dbReference type="ARBA" id="ARBA00022833"/>
    </source>
</evidence>
<evidence type="ECO:0000313" key="6">
    <source>
        <dbReference type="EMBL" id="KAL3661127.1"/>
    </source>
</evidence>
<dbReference type="Pfam" id="PF00561">
    <property type="entry name" value="Abhydrolase_1"/>
    <property type="match status" value="1"/>
</dbReference>
<reference evidence="6 7" key="1">
    <citation type="submission" date="2024-09" db="EMBL/GenBank/DDBJ databases">
        <title>Genome sequencing and assembly of Phytophthora oleae, isolate VK10A, causative agent of rot of olive drupes.</title>
        <authorList>
            <person name="Conti Taguali S."/>
            <person name="Riolo M."/>
            <person name="La Spada F."/>
            <person name="Cacciola S.O."/>
            <person name="Dionisio G."/>
        </authorList>
    </citation>
    <scope>NUCLEOTIDE SEQUENCE [LARGE SCALE GENOMIC DNA]</scope>
    <source>
        <strain evidence="6 7">VK10A</strain>
    </source>
</reference>
<evidence type="ECO:0000313" key="7">
    <source>
        <dbReference type="Proteomes" id="UP001632037"/>
    </source>
</evidence>
<evidence type="ECO:0000256" key="2">
    <source>
        <dbReference type="ARBA" id="ARBA00022771"/>
    </source>
</evidence>
<feature type="region of interest" description="Disordered" evidence="4">
    <location>
        <begin position="1"/>
        <end position="100"/>
    </location>
</feature>
<feature type="domain" description="RanBP2-type" evidence="5">
    <location>
        <begin position="469"/>
        <end position="488"/>
    </location>
</feature>
<dbReference type="Proteomes" id="UP001632037">
    <property type="component" value="Unassembled WGS sequence"/>
</dbReference>
<dbReference type="InterPro" id="IPR036443">
    <property type="entry name" value="Znf_RanBP2_sf"/>
</dbReference>
<keyword evidence="3" id="KW-0862">Zinc</keyword>
<feature type="compositionally biased region" description="Basic and acidic residues" evidence="4">
    <location>
        <begin position="40"/>
        <end position="55"/>
    </location>
</feature>
<dbReference type="Gene3D" id="3.40.50.1820">
    <property type="entry name" value="alpha/beta hydrolase"/>
    <property type="match status" value="1"/>
</dbReference>
<dbReference type="SUPFAM" id="SSF90209">
    <property type="entry name" value="Ran binding protein zinc finger-like"/>
    <property type="match status" value="1"/>
</dbReference>
<keyword evidence="7" id="KW-1185">Reference proteome</keyword>